<protein>
    <submittedName>
        <fullName evidence="1">Uncharacterized protein</fullName>
    </submittedName>
</protein>
<proteinExistence type="predicted"/>
<feature type="non-terminal residue" evidence="1">
    <location>
        <position position="1"/>
    </location>
</feature>
<organism evidence="1 2">
    <name type="scientific">Collybia nuda</name>
    <dbReference type="NCBI Taxonomy" id="64659"/>
    <lineage>
        <taxon>Eukaryota</taxon>
        <taxon>Fungi</taxon>
        <taxon>Dikarya</taxon>
        <taxon>Basidiomycota</taxon>
        <taxon>Agaricomycotina</taxon>
        <taxon>Agaricomycetes</taxon>
        <taxon>Agaricomycetidae</taxon>
        <taxon>Agaricales</taxon>
        <taxon>Tricholomatineae</taxon>
        <taxon>Clitocybaceae</taxon>
        <taxon>Collybia</taxon>
    </lineage>
</organism>
<name>A0A9P5YEV9_9AGAR</name>
<dbReference type="OrthoDB" id="3251634at2759"/>
<feature type="non-terminal residue" evidence="1">
    <location>
        <position position="140"/>
    </location>
</feature>
<keyword evidence="2" id="KW-1185">Reference proteome</keyword>
<gene>
    <name evidence="1" type="ORF">BDZ94DRAFT_1133976</name>
</gene>
<comment type="caution">
    <text evidence="1">The sequence shown here is derived from an EMBL/GenBank/DDBJ whole genome shotgun (WGS) entry which is preliminary data.</text>
</comment>
<reference evidence="1" key="1">
    <citation type="submission" date="2020-11" db="EMBL/GenBank/DDBJ databases">
        <authorList>
            <consortium name="DOE Joint Genome Institute"/>
            <person name="Ahrendt S."/>
            <person name="Riley R."/>
            <person name="Andreopoulos W."/>
            <person name="Labutti K."/>
            <person name="Pangilinan J."/>
            <person name="Ruiz-Duenas F.J."/>
            <person name="Barrasa J.M."/>
            <person name="Sanchez-Garcia M."/>
            <person name="Camarero S."/>
            <person name="Miyauchi S."/>
            <person name="Serrano A."/>
            <person name="Linde D."/>
            <person name="Babiker R."/>
            <person name="Drula E."/>
            <person name="Ayuso-Fernandez I."/>
            <person name="Pacheco R."/>
            <person name="Padilla G."/>
            <person name="Ferreira P."/>
            <person name="Barriuso J."/>
            <person name="Kellner H."/>
            <person name="Castanera R."/>
            <person name="Alfaro M."/>
            <person name="Ramirez L."/>
            <person name="Pisabarro A.G."/>
            <person name="Kuo A."/>
            <person name="Tritt A."/>
            <person name="Lipzen A."/>
            <person name="He G."/>
            <person name="Yan M."/>
            <person name="Ng V."/>
            <person name="Cullen D."/>
            <person name="Martin F."/>
            <person name="Rosso M.-N."/>
            <person name="Henrissat B."/>
            <person name="Hibbett D."/>
            <person name="Martinez A.T."/>
            <person name="Grigoriev I.V."/>
        </authorList>
    </citation>
    <scope>NUCLEOTIDE SEQUENCE</scope>
    <source>
        <strain evidence="1">CBS 247.69</strain>
    </source>
</reference>
<dbReference type="EMBL" id="MU150237">
    <property type="protein sequence ID" value="KAF9467246.1"/>
    <property type="molecule type" value="Genomic_DNA"/>
</dbReference>
<evidence type="ECO:0000313" key="1">
    <source>
        <dbReference type="EMBL" id="KAF9467246.1"/>
    </source>
</evidence>
<sequence>ITHIHVIITLDTLVDNLVTIDFDVRSPSPLISKLISPKLVHNPLDTDLVIEFVQSDGTLNGTTWAQFGHAFSNFVVPAGQTVNSGPFPNVLLTQGAIPSLDIIPLGILDVSAASTLRVGGPGGYQVPWLKINQKSVPTSY</sequence>
<evidence type="ECO:0000313" key="2">
    <source>
        <dbReference type="Proteomes" id="UP000807353"/>
    </source>
</evidence>
<dbReference type="Proteomes" id="UP000807353">
    <property type="component" value="Unassembled WGS sequence"/>
</dbReference>
<accession>A0A9P5YEV9</accession>
<dbReference type="AlphaFoldDB" id="A0A9P5YEV9"/>